<feature type="domain" description="IclR-ED" evidence="4">
    <location>
        <begin position="69"/>
        <end position="256"/>
    </location>
</feature>
<dbReference type="Pfam" id="PF09339">
    <property type="entry name" value="HTH_IclR"/>
    <property type="match status" value="1"/>
</dbReference>
<dbReference type="GO" id="GO:0045892">
    <property type="term" value="P:negative regulation of DNA-templated transcription"/>
    <property type="evidence" value="ECO:0007669"/>
    <property type="project" value="TreeGrafter"/>
</dbReference>
<dbReference type="InterPro" id="IPR036390">
    <property type="entry name" value="WH_DNA-bd_sf"/>
</dbReference>
<dbReference type="EMBL" id="JACKXD010000007">
    <property type="protein sequence ID" value="MBB6647819.1"/>
    <property type="molecule type" value="Genomic_DNA"/>
</dbReference>
<evidence type="ECO:0000256" key="2">
    <source>
        <dbReference type="ARBA" id="ARBA00023125"/>
    </source>
</evidence>
<dbReference type="GO" id="GO:0003700">
    <property type="term" value="F:DNA-binding transcription factor activity"/>
    <property type="evidence" value="ECO:0007669"/>
    <property type="project" value="TreeGrafter"/>
</dbReference>
<keyword evidence="3" id="KW-0804">Transcription</keyword>
<dbReference type="SUPFAM" id="SSF55781">
    <property type="entry name" value="GAF domain-like"/>
    <property type="match status" value="1"/>
</dbReference>
<dbReference type="InterPro" id="IPR050707">
    <property type="entry name" value="HTH_MetabolicPath_Reg"/>
</dbReference>
<evidence type="ECO:0000256" key="3">
    <source>
        <dbReference type="ARBA" id="ARBA00023163"/>
    </source>
</evidence>
<proteinExistence type="predicted"/>
<reference evidence="5 6" key="1">
    <citation type="submission" date="2020-08" db="EMBL/GenBank/DDBJ databases">
        <authorList>
            <person name="Seo M.-J."/>
        </authorList>
    </citation>
    <scope>NUCLEOTIDE SEQUENCE [LARGE SCALE GENOMIC DNA]</scope>
    <source>
        <strain evidence="5 6">MBLA0160</strain>
    </source>
</reference>
<dbReference type="PANTHER" id="PTHR30136">
    <property type="entry name" value="HELIX-TURN-HELIX TRANSCRIPTIONAL REGULATOR, ICLR FAMILY"/>
    <property type="match status" value="1"/>
</dbReference>
<dbReference type="InterPro" id="IPR036388">
    <property type="entry name" value="WH-like_DNA-bd_sf"/>
</dbReference>
<dbReference type="InterPro" id="IPR014757">
    <property type="entry name" value="Tscrpt_reg_IclR_C"/>
</dbReference>
<dbReference type="InterPro" id="IPR029016">
    <property type="entry name" value="GAF-like_dom_sf"/>
</dbReference>
<dbReference type="PANTHER" id="PTHR30136:SF35">
    <property type="entry name" value="HTH-TYPE TRANSCRIPTIONAL REGULATOR RV1719"/>
    <property type="match status" value="1"/>
</dbReference>
<keyword evidence="1" id="KW-0805">Transcription regulation</keyword>
<evidence type="ECO:0000313" key="5">
    <source>
        <dbReference type="EMBL" id="MBB6647819.1"/>
    </source>
</evidence>
<name>A0A7J9SNK1_9EURY</name>
<accession>A0A7J9SNK1</accession>
<evidence type="ECO:0000313" key="6">
    <source>
        <dbReference type="Proteomes" id="UP000546257"/>
    </source>
</evidence>
<gene>
    <name evidence="5" type="ORF">H5V44_16265</name>
</gene>
<dbReference type="GO" id="GO:0003677">
    <property type="term" value="F:DNA binding"/>
    <property type="evidence" value="ECO:0007669"/>
    <property type="project" value="UniProtKB-KW"/>
</dbReference>
<dbReference type="InterPro" id="IPR005471">
    <property type="entry name" value="Tscrpt_reg_IclR_N"/>
</dbReference>
<keyword evidence="6" id="KW-1185">Reference proteome</keyword>
<evidence type="ECO:0000256" key="1">
    <source>
        <dbReference type="ARBA" id="ARBA00023015"/>
    </source>
</evidence>
<protein>
    <submittedName>
        <fullName evidence="5">IclR family transcriptional regulator</fullName>
    </submittedName>
</protein>
<dbReference type="Pfam" id="PF01614">
    <property type="entry name" value="IclR_C"/>
    <property type="match status" value="1"/>
</dbReference>
<dbReference type="Gene3D" id="3.30.450.40">
    <property type="match status" value="1"/>
</dbReference>
<keyword evidence="2" id="KW-0238">DNA-binding</keyword>
<organism evidence="5 6">
    <name type="scientific">Halobellus ruber</name>
    <dbReference type="NCBI Taxonomy" id="2761102"/>
    <lineage>
        <taxon>Archaea</taxon>
        <taxon>Methanobacteriati</taxon>
        <taxon>Methanobacteriota</taxon>
        <taxon>Stenosarchaea group</taxon>
        <taxon>Halobacteria</taxon>
        <taxon>Halobacteriales</taxon>
        <taxon>Haloferacaceae</taxon>
        <taxon>Halobellus</taxon>
    </lineage>
</organism>
<dbReference type="PROSITE" id="PS51078">
    <property type="entry name" value="ICLR_ED"/>
    <property type="match status" value="1"/>
</dbReference>
<dbReference type="SMART" id="SM00346">
    <property type="entry name" value="HTH_ICLR"/>
    <property type="match status" value="1"/>
</dbReference>
<dbReference type="AlphaFoldDB" id="A0A7J9SNK1"/>
<dbReference type="SUPFAM" id="SSF46785">
    <property type="entry name" value="Winged helix' DNA-binding domain"/>
    <property type="match status" value="1"/>
</dbReference>
<evidence type="ECO:0000259" key="4">
    <source>
        <dbReference type="PROSITE" id="PS51078"/>
    </source>
</evidence>
<comment type="caution">
    <text evidence="5">The sequence shown here is derived from an EMBL/GenBank/DDBJ whole genome shotgun (WGS) entry which is preliminary data.</text>
</comment>
<dbReference type="Gene3D" id="1.10.10.10">
    <property type="entry name" value="Winged helix-like DNA-binding domain superfamily/Winged helix DNA-binding domain"/>
    <property type="match status" value="1"/>
</dbReference>
<dbReference type="Proteomes" id="UP000546257">
    <property type="component" value="Unassembled WGS sequence"/>
</dbReference>
<sequence length="259" mass="29025">MPDESPRTMTTAETSWEVVDVLKEQNGARVSDVANELDLPKGTAYTHLATLREKGKVVKNGHTYELSLQFLSIGEFVRNNDPLYIAGKEKVDRLAKETDEYVHLVTEDQYSPIYLYGASGEQAVGTKYFMQITQKTSYFHNTAYGKAILAHLPDNDVEEILARDGLPSKTSNTITNREELFDELELIRERGFALNDEEELRGERAVGAPILDKNDCIQGAVSITKPTSRMQDEEFYETIPRRVASTADAIAISLQTDQA</sequence>